<dbReference type="VEuPathDB" id="FungiDB:PTTG_27379"/>
<organism evidence="3">
    <name type="scientific">Puccinia triticina (isolate 1-1 / race 1 (BBBD))</name>
    <name type="common">Brown leaf rust fungus</name>
    <dbReference type="NCBI Taxonomy" id="630390"/>
    <lineage>
        <taxon>Eukaryota</taxon>
        <taxon>Fungi</taxon>
        <taxon>Dikarya</taxon>
        <taxon>Basidiomycota</taxon>
        <taxon>Pucciniomycotina</taxon>
        <taxon>Pucciniomycetes</taxon>
        <taxon>Pucciniales</taxon>
        <taxon>Pucciniaceae</taxon>
        <taxon>Puccinia</taxon>
    </lineage>
</organism>
<dbReference type="EMBL" id="ADAS02000053">
    <property type="protein sequence ID" value="OAV93182.1"/>
    <property type="molecule type" value="Genomic_DNA"/>
</dbReference>
<keyword evidence="1" id="KW-0256">Endoplasmic reticulum</keyword>
<gene>
    <name evidence="3" type="ORF">PTTG_27379</name>
</gene>
<reference evidence="3" key="1">
    <citation type="submission" date="2009-11" db="EMBL/GenBank/DDBJ databases">
        <authorList>
            <consortium name="The Broad Institute Genome Sequencing Platform"/>
            <person name="Ward D."/>
            <person name="Feldgarden M."/>
            <person name="Earl A."/>
            <person name="Young S.K."/>
            <person name="Zeng Q."/>
            <person name="Koehrsen M."/>
            <person name="Alvarado L."/>
            <person name="Berlin A."/>
            <person name="Bochicchio J."/>
            <person name="Borenstein D."/>
            <person name="Chapman S.B."/>
            <person name="Chen Z."/>
            <person name="Engels R."/>
            <person name="Freedman E."/>
            <person name="Gellesch M."/>
            <person name="Goldberg J."/>
            <person name="Griggs A."/>
            <person name="Gujja S."/>
            <person name="Heilman E."/>
            <person name="Heiman D."/>
            <person name="Hepburn T."/>
            <person name="Howarth C."/>
            <person name="Jen D."/>
            <person name="Larson L."/>
            <person name="Lewis B."/>
            <person name="Mehta T."/>
            <person name="Park D."/>
            <person name="Pearson M."/>
            <person name="Roberts A."/>
            <person name="Saif S."/>
            <person name="Shea T."/>
            <person name="Shenoy N."/>
            <person name="Sisk P."/>
            <person name="Stolte C."/>
            <person name="Sykes S."/>
            <person name="Thomson T."/>
            <person name="Walk T."/>
            <person name="White J."/>
            <person name="Yandava C."/>
            <person name="Izard J."/>
            <person name="Baranova O.V."/>
            <person name="Blanton J.M."/>
            <person name="Tanner A.C."/>
            <person name="Dewhirst F.E."/>
            <person name="Haas B."/>
            <person name="Nusbaum C."/>
            <person name="Birren B."/>
        </authorList>
    </citation>
    <scope>NUCLEOTIDE SEQUENCE [LARGE SCALE GENOMIC DNA]</scope>
    <source>
        <strain evidence="3">1-1 BBBD Race 1</strain>
    </source>
</reference>
<evidence type="ECO:0000313" key="5">
    <source>
        <dbReference type="Proteomes" id="UP000005240"/>
    </source>
</evidence>
<feature type="region of interest" description="Disordered" evidence="2">
    <location>
        <begin position="246"/>
        <end position="266"/>
    </location>
</feature>
<accession>A0A180GLF3</accession>
<dbReference type="AlphaFoldDB" id="A0A180GLF3"/>
<dbReference type="GO" id="GO:0032865">
    <property type="term" value="C:ERMES complex"/>
    <property type="evidence" value="ECO:0007669"/>
    <property type="project" value="InterPro"/>
</dbReference>
<dbReference type="GO" id="GO:0015914">
    <property type="term" value="P:phospholipid transport"/>
    <property type="evidence" value="ECO:0007669"/>
    <property type="project" value="TreeGrafter"/>
</dbReference>
<evidence type="ECO:0000313" key="3">
    <source>
        <dbReference type="EMBL" id="OAV93182.1"/>
    </source>
</evidence>
<dbReference type="EnsemblFungi" id="PTTG_27379-t43_1">
    <property type="protein sequence ID" value="PTTG_27379-t43_1-p1"/>
    <property type="gene ID" value="PTTG_27379"/>
</dbReference>
<proteinExistence type="predicted"/>
<reference evidence="4 5" key="3">
    <citation type="journal article" date="2017" name="G3 (Bethesda)">
        <title>Comparative analysis highlights variable genome content of wheat rusts and divergence of the mating loci.</title>
        <authorList>
            <person name="Cuomo C.A."/>
            <person name="Bakkeren G."/>
            <person name="Khalil H.B."/>
            <person name="Panwar V."/>
            <person name="Joly D."/>
            <person name="Linning R."/>
            <person name="Sakthikumar S."/>
            <person name="Song X."/>
            <person name="Adiconis X."/>
            <person name="Fan L."/>
            <person name="Goldberg J.M."/>
            <person name="Levin J.Z."/>
            <person name="Young S."/>
            <person name="Zeng Q."/>
            <person name="Anikster Y."/>
            <person name="Bruce M."/>
            <person name="Wang M."/>
            <person name="Yin C."/>
            <person name="McCallum B."/>
            <person name="Szabo L.J."/>
            <person name="Hulbert S."/>
            <person name="Chen X."/>
            <person name="Fellers J.P."/>
        </authorList>
    </citation>
    <scope>NUCLEOTIDE SEQUENCE</scope>
    <source>
        <strain evidence="5">Isolate 1-1 / race 1 (BBBD)</strain>
        <strain evidence="4">isolate 1-1 / race 1 (BBBD)</strain>
    </source>
</reference>
<sequence>MTSETLIRESKILLTNENYTLWLIPIEARLHKMQVLNIVTGLVSAPDPEKDKDTAKLYIKLNGNAYAEIVSYLSQEVLAYVSASLPITDKFNGIKLWQLLKSKFAGDDLTAKTTALKKFLAIEYDSFALFLPLVRLAKQKIVLSSLNLDDQVKTILMLDKLPREFHSFKTNISMNFETKPFDKVLKKLEDFAAQNQLDNNKKTSTPMQSLYTHSTDPEITCPHCKRGFRACSHCFKSGHTENNCYQKHPDKKHQKTPAPTNKSHSAHLTQYTQEDEENLEYLQQKYPDLHL</sequence>
<dbReference type="PANTHER" id="PTHR28204:SF1">
    <property type="entry name" value="MITOCHONDRIAL DISTRIBUTION AND MORPHOLOGY PROTEIN 12"/>
    <property type="match status" value="1"/>
</dbReference>
<dbReference type="GO" id="GO:1990456">
    <property type="term" value="P:mitochondrion-endoplasmic reticulum membrane tethering"/>
    <property type="evidence" value="ECO:0007669"/>
    <property type="project" value="TreeGrafter"/>
</dbReference>
<evidence type="ECO:0000313" key="4">
    <source>
        <dbReference type="EnsemblFungi" id="PTTG_27379-t43_1-p1"/>
    </source>
</evidence>
<dbReference type="STRING" id="630390.A0A180GLF3"/>
<dbReference type="Pfam" id="PF14223">
    <property type="entry name" value="Retrotran_gag_2"/>
    <property type="match status" value="1"/>
</dbReference>
<evidence type="ECO:0008006" key="6">
    <source>
        <dbReference type="Google" id="ProtNLM"/>
    </source>
</evidence>
<keyword evidence="5" id="KW-1185">Reference proteome</keyword>
<dbReference type="InterPro" id="IPR027532">
    <property type="entry name" value="Mdm12"/>
</dbReference>
<dbReference type="GO" id="GO:0007005">
    <property type="term" value="P:mitochondrion organization"/>
    <property type="evidence" value="ECO:0007669"/>
    <property type="project" value="InterPro"/>
</dbReference>
<dbReference type="Proteomes" id="UP000005240">
    <property type="component" value="Unassembled WGS sequence"/>
</dbReference>
<reference evidence="4" key="4">
    <citation type="submission" date="2025-05" db="UniProtKB">
        <authorList>
            <consortium name="EnsemblFungi"/>
        </authorList>
    </citation>
    <scope>IDENTIFICATION</scope>
    <source>
        <strain evidence="4">isolate 1-1 / race 1 (BBBD)</strain>
    </source>
</reference>
<evidence type="ECO:0000256" key="2">
    <source>
        <dbReference type="SAM" id="MobiDB-lite"/>
    </source>
</evidence>
<reference evidence="3" key="2">
    <citation type="submission" date="2016-05" db="EMBL/GenBank/DDBJ databases">
        <title>Comparative analysis highlights variable genome content of wheat rusts and divergence of the mating loci.</title>
        <authorList>
            <person name="Cuomo C.A."/>
            <person name="Bakkeren G."/>
            <person name="Szabo L."/>
            <person name="Khalil H."/>
            <person name="Joly D."/>
            <person name="Goldberg J."/>
            <person name="Young S."/>
            <person name="Zeng Q."/>
            <person name="Fellers J."/>
        </authorList>
    </citation>
    <scope>NUCLEOTIDE SEQUENCE [LARGE SCALE GENOMIC DNA]</scope>
    <source>
        <strain evidence="3">1-1 BBBD Race 1</strain>
    </source>
</reference>
<feature type="compositionally biased region" description="Polar residues" evidence="2">
    <location>
        <begin position="257"/>
        <end position="266"/>
    </location>
</feature>
<protein>
    <recommendedName>
        <fullName evidence="6">CCHC-type domain-containing protein</fullName>
    </recommendedName>
</protein>
<dbReference type="OrthoDB" id="2501995at2759"/>
<dbReference type="PANTHER" id="PTHR28204">
    <property type="entry name" value="MITOCHONDRIAL DISTRIBUTION AND MORPHOLOGY PROTEIN 12"/>
    <property type="match status" value="1"/>
</dbReference>
<evidence type="ECO:0000256" key="1">
    <source>
        <dbReference type="ARBA" id="ARBA00022824"/>
    </source>
</evidence>
<name>A0A180GLF3_PUCT1</name>